<dbReference type="Pfam" id="PF11774">
    <property type="entry name" value="Lsr2"/>
    <property type="match status" value="1"/>
</dbReference>
<dbReference type="Gene3D" id="4.10.320.10">
    <property type="entry name" value="E3-binding domain"/>
    <property type="match status" value="1"/>
</dbReference>
<reference evidence="6" key="1">
    <citation type="journal article" date="2019" name="Int. J. Syst. Evol. Microbiol.">
        <title>The Global Catalogue of Microorganisms (GCM) 10K type strain sequencing project: providing services to taxonomists for standard genome sequencing and annotation.</title>
        <authorList>
            <consortium name="The Broad Institute Genomics Platform"/>
            <consortium name="The Broad Institute Genome Sequencing Center for Infectious Disease"/>
            <person name="Wu L."/>
            <person name="Ma J."/>
        </authorList>
    </citation>
    <scope>NUCLEOTIDE SEQUENCE [LARGE SCALE GENOMIC DNA]</scope>
    <source>
        <strain evidence="6">ZS-22-S1</strain>
    </source>
</reference>
<evidence type="ECO:0000256" key="2">
    <source>
        <dbReference type="SAM" id="MobiDB-lite"/>
    </source>
</evidence>
<feature type="region of interest" description="Disordered" evidence="2">
    <location>
        <begin position="54"/>
        <end position="106"/>
    </location>
</feature>
<protein>
    <submittedName>
        <fullName evidence="5">Lsr2 family protein</fullName>
    </submittedName>
</protein>
<keyword evidence="1" id="KW-0238">DNA-binding</keyword>
<dbReference type="EMBL" id="JBHSIS010000022">
    <property type="protein sequence ID" value="MFC4858384.1"/>
    <property type="molecule type" value="Genomic_DNA"/>
</dbReference>
<dbReference type="Proteomes" id="UP001595859">
    <property type="component" value="Unassembled WGS sequence"/>
</dbReference>
<evidence type="ECO:0000256" key="1">
    <source>
        <dbReference type="ARBA" id="ARBA00023125"/>
    </source>
</evidence>
<comment type="caution">
    <text evidence="5">The sequence shown here is derived from an EMBL/GenBank/DDBJ whole genome shotgun (WGS) entry which is preliminary data.</text>
</comment>
<proteinExistence type="predicted"/>
<sequence>MAQRTILELVDDLDGGKADETVTFALDGVEFEIDLSADHAAALRNTLAEFVGHARRIGGRKQRSAGAPKTNGNSNSNGNGNGKPDTQAVREWARSQGEQVAERGRVPQALVIRFQEAHQN</sequence>
<keyword evidence="6" id="KW-1185">Reference proteome</keyword>
<organism evidence="5 6">
    <name type="scientific">Actinophytocola glycyrrhizae</name>
    <dbReference type="NCBI Taxonomy" id="2044873"/>
    <lineage>
        <taxon>Bacteria</taxon>
        <taxon>Bacillati</taxon>
        <taxon>Actinomycetota</taxon>
        <taxon>Actinomycetes</taxon>
        <taxon>Pseudonocardiales</taxon>
        <taxon>Pseudonocardiaceae</taxon>
    </lineage>
</organism>
<name>A0ABV9SEN9_9PSEU</name>
<dbReference type="Gene3D" id="3.30.60.230">
    <property type="entry name" value="Lsr2, dimerization domain"/>
    <property type="match status" value="1"/>
</dbReference>
<dbReference type="InterPro" id="IPR024412">
    <property type="entry name" value="Lsr2_dim_dom"/>
</dbReference>
<dbReference type="InterPro" id="IPR036625">
    <property type="entry name" value="E3-bd_dom_sf"/>
</dbReference>
<dbReference type="InterPro" id="IPR042261">
    <property type="entry name" value="Lsr2-like_dimerization"/>
</dbReference>
<feature type="compositionally biased region" description="Basic residues" evidence="2">
    <location>
        <begin position="54"/>
        <end position="63"/>
    </location>
</feature>
<evidence type="ECO:0000259" key="3">
    <source>
        <dbReference type="Pfam" id="PF11774"/>
    </source>
</evidence>
<evidence type="ECO:0000313" key="5">
    <source>
        <dbReference type="EMBL" id="MFC4858384.1"/>
    </source>
</evidence>
<dbReference type="RefSeq" id="WP_378060857.1">
    <property type="nucleotide sequence ID" value="NZ_JBHSIS010000022.1"/>
</dbReference>
<feature type="domain" description="Lsr2 dimerization" evidence="3">
    <location>
        <begin position="1"/>
        <end position="58"/>
    </location>
</feature>
<feature type="domain" description="Lsr2 DNA-binding" evidence="4">
    <location>
        <begin position="82"/>
        <end position="117"/>
    </location>
</feature>
<accession>A0ABV9SEN9</accession>
<dbReference type="Pfam" id="PF23359">
    <property type="entry name" value="Lsr2_DNA-bd"/>
    <property type="match status" value="1"/>
</dbReference>
<dbReference type="InterPro" id="IPR055370">
    <property type="entry name" value="Lsr2_DNA-bd"/>
</dbReference>
<evidence type="ECO:0000313" key="6">
    <source>
        <dbReference type="Proteomes" id="UP001595859"/>
    </source>
</evidence>
<evidence type="ECO:0000259" key="4">
    <source>
        <dbReference type="Pfam" id="PF23359"/>
    </source>
</evidence>
<gene>
    <name evidence="5" type="ORF">ACFPCV_33220</name>
</gene>